<accession>A0A267MAX1</accession>
<dbReference type="InterPro" id="IPR036388">
    <property type="entry name" value="WH-like_DNA-bd_sf"/>
</dbReference>
<dbReference type="Pfam" id="PF08281">
    <property type="entry name" value="Sigma70_r4_2"/>
    <property type="match status" value="1"/>
</dbReference>
<organism evidence="2 3">
    <name type="scientific">Lactobacillus johnsonii</name>
    <dbReference type="NCBI Taxonomy" id="33959"/>
    <lineage>
        <taxon>Bacteria</taxon>
        <taxon>Bacillati</taxon>
        <taxon>Bacillota</taxon>
        <taxon>Bacilli</taxon>
        <taxon>Lactobacillales</taxon>
        <taxon>Lactobacillaceae</taxon>
        <taxon>Lactobacillus</taxon>
    </lineage>
</organism>
<dbReference type="GO" id="GO:0016987">
    <property type="term" value="F:sigma factor activity"/>
    <property type="evidence" value="ECO:0007669"/>
    <property type="project" value="InterPro"/>
</dbReference>
<protein>
    <submittedName>
        <fullName evidence="2">Sigma-70 family RNA polymerase sigma factor</fullName>
    </submittedName>
</protein>
<dbReference type="SUPFAM" id="SSF88659">
    <property type="entry name" value="Sigma3 and sigma4 domains of RNA polymerase sigma factors"/>
    <property type="match status" value="1"/>
</dbReference>
<dbReference type="InterPro" id="IPR013324">
    <property type="entry name" value="RNA_pol_sigma_r3/r4-like"/>
</dbReference>
<gene>
    <name evidence="2" type="ORF">A3Q24_01705</name>
</gene>
<dbReference type="GO" id="GO:0006352">
    <property type="term" value="P:DNA-templated transcription initiation"/>
    <property type="evidence" value="ECO:0007669"/>
    <property type="project" value="InterPro"/>
</dbReference>
<dbReference type="GO" id="GO:0003677">
    <property type="term" value="F:DNA binding"/>
    <property type="evidence" value="ECO:0007669"/>
    <property type="project" value="InterPro"/>
</dbReference>
<dbReference type="EMBL" id="NIBD01000009">
    <property type="protein sequence ID" value="PAB56597.1"/>
    <property type="molecule type" value="Genomic_DNA"/>
</dbReference>
<evidence type="ECO:0000313" key="3">
    <source>
        <dbReference type="Proteomes" id="UP000216008"/>
    </source>
</evidence>
<dbReference type="InterPro" id="IPR013249">
    <property type="entry name" value="RNA_pol_sigma70_r4_t2"/>
</dbReference>
<sequence length="152" mass="17855">MKKYYDDRHQLNMEISDAKDGSMHIKLHQPTGVKEITVTEAKGKEIIELNRIEYNDNHRETRRHVSLEAYDPYGVLVKNDADPLQEVINKEEMDKLHQSISQLTPAQRKLLMKKFWDGMKQIDIAKDEGVSKMAITKRVQTIKRRLKKILQK</sequence>
<dbReference type="AlphaFoldDB" id="A0A267MAX1"/>
<comment type="caution">
    <text evidence="2">The sequence shown here is derived from an EMBL/GenBank/DDBJ whole genome shotgun (WGS) entry which is preliminary data.</text>
</comment>
<name>A0A267MAX1_LACJH</name>
<dbReference type="NCBIfam" id="TIGR02937">
    <property type="entry name" value="sigma70-ECF"/>
    <property type="match status" value="1"/>
</dbReference>
<evidence type="ECO:0000259" key="1">
    <source>
        <dbReference type="Pfam" id="PF08281"/>
    </source>
</evidence>
<dbReference type="InterPro" id="IPR014284">
    <property type="entry name" value="RNA_pol_sigma-70_dom"/>
</dbReference>
<feature type="domain" description="RNA polymerase sigma factor 70 region 4 type 2" evidence="1">
    <location>
        <begin position="94"/>
        <end position="146"/>
    </location>
</feature>
<dbReference type="Proteomes" id="UP000216008">
    <property type="component" value="Unassembled WGS sequence"/>
</dbReference>
<proteinExistence type="predicted"/>
<dbReference type="Gene3D" id="1.10.10.10">
    <property type="entry name" value="Winged helix-like DNA-binding domain superfamily/Winged helix DNA-binding domain"/>
    <property type="match status" value="1"/>
</dbReference>
<reference evidence="2 3" key="1">
    <citation type="submission" date="2017-05" db="EMBL/GenBank/DDBJ databases">
        <title>Lactobacillus johnsonii from commercial turkeys.</title>
        <authorList>
            <person name="Johnson T.J."/>
            <person name="Youmans B."/>
        </authorList>
    </citation>
    <scope>NUCLEOTIDE SEQUENCE [LARGE SCALE GENOMIC DNA]</scope>
    <source>
        <strain evidence="2 3">UMNLJ114</strain>
    </source>
</reference>
<evidence type="ECO:0000313" key="2">
    <source>
        <dbReference type="EMBL" id="PAB56597.1"/>
    </source>
</evidence>